<keyword evidence="11" id="KW-1185">Reference proteome</keyword>
<evidence type="ECO:0000313" key="11">
    <source>
        <dbReference type="Proteomes" id="UP000018217"/>
    </source>
</evidence>
<name>V5Z5V7_9GAMM</name>
<dbReference type="Proteomes" id="UP000018217">
    <property type="component" value="Unassembled WGS sequence"/>
</dbReference>
<reference evidence="10 11" key="1">
    <citation type="journal article" date="2013" name="Syst. Appl. Microbiol.">
        <title>Phylogenetic position and virulence apparatus of the pear flower necrosis pathogen Erwinia piriflorinigrans CFBP 5888T as assessed by comparative genomics.</title>
        <authorList>
            <person name="Smits T.H."/>
            <person name="Rezzonico F."/>
            <person name="Lopez M.M."/>
            <person name="Blom J."/>
            <person name="Goesmann A."/>
            <person name="Frey J.E."/>
            <person name="Duffy B."/>
        </authorList>
    </citation>
    <scope>NUCLEOTIDE SEQUENCE [LARGE SCALE GENOMIC DNA]</scope>
    <source>
        <strain evidence="11">CFBP5888</strain>
    </source>
</reference>
<dbReference type="InterPro" id="IPR016480">
    <property type="entry name" value="Glc_translocase_bactprenl-link"/>
</dbReference>
<feature type="transmembrane region" description="Helical" evidence="8">
    <location>
        <begin position="90"/>
        <end position="109"/>
    </location>
</feature>
<dbReference type="PIRSF" id="PIRSF006298">
    <property type="entry name" value="GtrA_prd"/>
    <property type="match status" value="1"/>
</dbReference>
<comment type="similarity">
    <text evidence="7">Belongs to the gtrA family.</text>
</comment>
<dbReference type="EMBL" id="CAHS01000013">
    <property type="protein sequence ID" value="CCG86385.1"/>
    <property type="molecule type" value="Genomic_DNA"/>
</dbReference>
<keyword evidence="3 8" id="KW-0812">Transmembrane</keyword>
<evidence type="ECO:0000256" key="1">
    <source>
        <dbReference type="ARBA" id="ARBA00004141"/>
    </source>
</evidence>
<sequence>MINLFVRYSLVGIVNTLIHWGVFSALYMNGYLQSLSNFTAFCVAVTFSFFANAKWTFNSEATTVKYILYVLFMGAMAAAVGWYADYLSLNPVITLVSFSFVSLLCGFIYSKLIIFSEKK</sequence>
<proteinExistence type="inferred from homology"/>
<dbReference type="InterPro" id="IPR051401">
    <property type="entry name" value="GtrA_CellWall_Glycosyl"/>
</dbReference>
<keyword evidence="5 8" id="KW-0472">Membrane</keyword>
<feature type="transmembrane region" description="Helical" evidence="8">
    <location>
        <begin position="7"/>
        <end position="28"/>
    </location>
</feature>
<evidence type="ECO:0000256" key="7">
    <source>
        <dbReference type="PIRNR" id="PIRNR006298"/>
    </source>
</evidence>
<keyword evidence="4 8" id="KW-1133">Transmembrane helix</keyword>
<dbReference type="RefSeq" id="WP_023654199.1">
    <property type="nucleotide sequence ID" value="NZ_CAHS01000013.1"/>
</dbReference>
<dbReference type="OrthoDB" id="5616234at2"/>
<dbReference type="AlphaFoldDB" id="V5Z5V7"/>
<feature type="transmembrane region" description="Helical" evidence="8">
    <location>
        <begin position="34"/>
        <end position="54"/>
    </location>
</feature>
<protein>
    <recommendedName>
        <fullName evidence="7">Bactoprenol-linked glucose translocase</fullName>
    </recommendedName>
</protein>
<dbReference type="InterPro" id="IPR007267">
    <property type="entry name" value="GtrA_DPMS_TM"/>
</dbReference>
<evidence type="ECO:0000259" key="9">
    <source>
        <dbReference type="Pfam" id="PF04138"/>
    </source>
</evidence>
<evidence type="ECO:0000256" key="4">
    <source>
        <dbReference type="ARBA" id="ARBA00022989"/>
    </source>
</evidence>
<evidence type="ECO:0000256" key="2">
    <source>
        <dbReference type="ARBA" id="ARBA00022448"/>
    </source>
</evidence>
<feature type="transmembrane region" description="Helical" evidence="8">
    <location>
        <begin position="66"/>
        <end position="84"/>
    </location>
</feature>
<dbReference type="Pfam" id="PF04138">
    <property type="entry name" value="GtrA_DPMS_TM"/>
    <property type="match status" value="1"/>
</dbReference>
<comment type="subcellular location">
    <subcellularLocation>
        <location evidence="1">Membrane</location>
        <topology evidence="1">Multi-pass membrane protein</topology>
    </subcellularLocation>
</comment>
<comment type="function">
    <text evidence="6 7">Involved in O antigen modification. Involved in the translocation of bactoprenol-linked glucose across the cytoplasmic membrane.</text>
</comment>
<accession>V5Z5V7</accession>
<evidence type="ECO:0000256" key="8">
    <source>
        <dbReference type="SAM" id="Phobius"/>
    </source>
</evidence>
<feature type="domain" description="GtrA/DPMS transmembrane" evidence="9">
    <location>
        <begin position="7"/>
        <end position="115"/>
    </location>
</feature>
<evidence type="ECO:0000256" key="3">
    <source>
        <dbReference type="ARBA" id="ARBA00022692"/>
    </source>
</evidence>
<dbReference type="PANTHER" id="PTHR38459">
    <property type="entry name" value="PROPHAGE BACTOPRENOL-LINKED GLUCOSE TRANSLOCASE HOMOLOG"/>
    <property type="match status" value="1"/>
</dbReference>
<gene>
    <name evidence="10" type="primary">gtrA</name>
    <name evidence="10" type="ORF">EPIR_1020</name>
</gene>
<dbReference type="GO" id="GO:0000271">
    <property type="term" value="P:polysaccharide biosynthetic process"/>
    <property type="evidence" value="ECO:0007669"/>
    <property type="project" value="InterPro"/>
</dbReference>
<organism evidence="10 11">
    <name type="scientific">Erwinia piriflorinigrans CFBP 5888</name>
    <dbReference type="NCBI Taxonomy" id="1161919"/>
    <lineage>
        <taxon>Bacteria</taxon>
        <taxon>Pseudomonadati</taxon>
        <taxon>Pseudomonadota</taxon>
        <taxon>Gammaproteobacteria</taxon>
        <taxon>Enterobacterales</taxon>
        <taxon>Erwiniaceae</taxon>
        <taxon>Erwinia</taxon>
    </lineage>
</organism>
<dbReference type="STRING" id="1161919.EPIR_1020"/>
<evidence type="ECO:0000256" key="6">
    <source>
        <dbReference type="ARBA" id="ARBA00025595"/>
    </source>
</evidence>
<comment type="caution">
    <text evidence="10">The sequence shown here is derived from an EMBL/GenBank/DDBJ whole genome shotgun (WGS) entry which is preliminary data.</text>
</comment>
<keyword evidence="2 7" id="KW-0813">Transport</keyword>
<dbReference type="GO" id="GO:0005886">
    <property type="term" value="C:plasma membrane"/>
    <property type="evidence" value="ECO:0007669"/>
    <property type="project" value="TreeGrafter"/>
</dbReference>
<evidence type="ECO:0000256" key="5">
    <source>
        <dbReference type="ARBA" id="ARBA00023136"/>
    </source>
</evidence>
<evidence type="ECO:0000313" key="10">
    <source>
        <dbReference type="EMBL" id="CCG86385.1"/>
    </source>
</evidence>
<dbReference type="PANTHER" id="PTHR38459:SF1">
    <property type="entry name" value="PROPHAGE BACTOPRENOL-LINKED GLUCOSE TRANSLOCASE HOMOLOG"/>
    <property type="match status" value="1"/>
</dbReference>